<dbReference type="InterPro" id="IPR016187">
    <property type="entry name" value="CTDL_fold"/>
</dbReference>
<dbReference type="Pfam" id="PF00059">
    <property type="entry name" value="Lectin_C"/>
    <property type="match status" value="1"/>
</dbReference>
<accession>A0A836BSX3</accession>
<evidence type="ECO:0000313" key="3">
    <source>
        <dbReference type="Proteomes" id="UP000612055"/>
    </source>
</evidence>
<feature type="domain" description="C-type lectin" evidence="1">
    <location>
        <begin position="98"/>
        <end position="227"/>
    </location>
</feature>
<gene>
    <name evidence="2" type="ORF">HYH03_013525</name>
</gene>
<dbReference type="InterPro" id="IPR050111">
    <property type="entry name" value="C-type_lectin/snaclec_domain"/>
</dbReference>
<dbReference type="InterPro" id="IPR016186">
    <property type="entry name" value="C-type_lectin-like/link_sf"/>
</dbReference>
<evidence type="ECO:0000313" key="2">
    <source>
        <dbReference type="EMBL" id="KAG2487946.1"/>
    </source>
</evidence>
<dbReference type="PANTHER" id="PTHR22803">
    <property type="entry name" value="MANNOSE, PHOSPHOLIPASE, LECTIN RECEPTOR RELATED"/>
    <property type="match status" value="1"/>
</dbReference>
<evidence type="ECO:0000259" key="1">
    <source>
        <dbReference type="PROSITE" id="PS50041"/>
    </source>
</evidence>
<protein>
    <recommendedName>
        <fullName evidence="1">C-type lectin domain-containing protein</fullName>
    </recommendedName>
</protein>
<organism evidence="2 3">
    <name type="scientific">Edaphochlamys debaryana</name>
    <dbReference type="NCBI Taxonomy" id="47281"/>
    <lineage>
        <taxon>Eukaryota</taxon>
        <taxon>Viridiplantae</taxon>
        <taxon>Chlorophyta</taxon>
        <taxon>core chlorophytes</taxon>
        <taxon>Chlorophyceae</taxon>
        <taxon>CS clade</taxon>
        <taxon>Chlamydomonadales</taxon>
        <taxon>Chlamydomonadales incertae sedis</taxon>
        <taxon>Edaphochlamys</taxon>
    </lineage>
</organism>
<reference evidence="2" key="1">
    <citation type="journal article" date="2020" name="bioRxiv">
        <title>Comparative genomics of Chlamydomonas.</title>
        <authorList>
            <person name="Craig R.J."/>
            <person name="Hasan A.R."/>
            <person name="Ness R.W."/>
            <person name="Keightley P.D."/>
        </authorList>
    </citation>
    <scope>NUCLEOTIDE SEQUENCE</scope>
    <source>
        <strain evidence="2">CCAP 11/70</strain>
    </source>
</reference>
<dbReference type="SUPFAM" id="SSF56436">
    <property type="entry name" value="C-type lectin-like"/>
    <property type="match status" value="2"/>
</dbReference>
<name>A0A836BSX3_9CHLO</name>
<dbReference type="OrthoDB" id="406096at2759"/>
<dbReference type="PROSITE" id="PS50041">
    <property type="entry name" value="C_TYPE_LECTIN_2"/>
    <property type="match status" value="1"/>
</dbReference>
<proteinExistence type="predicted"/>
<dbReference type="AlphaFoldDB" id="A0A836BSX3"/>
<dbReference type="Proteomes" id="UP000612055">
    <property type="component" value="Unassembled WGS sequence"/>
</dbReference>
<dbReference type="CDD" id="cd00037">
    <property type="entry name" value="CLECT"/>
    <property type="match status" value="2"/>
</dbReference>
<comment type="caution">
    <text evidence="2">The sequence shown here is derived from an EMBL/GenBank/DDBJ whole genome shotgun (WGS) entry which is preliminary data.</text>
</comment>
<sequence length="234" mass="25629">MLASNGDTLSMYDIRLNWDQAETFCQRRGGSLASFRDQAELGRFSLGIGDYFNLRGRSSIQNSRRPNWPSVWTGLSSRRPSTGPLASGVRNAQLVATWRGNEYMWIPFPMLDFEQARAYCQSFSGDLAVLSDPGDVTALMNMLRSPIYVRTGTAIPLPRPMTSWVGLQQLNGSSSWTWVNGAGANITVIQGTPLNTSAAFNIACNGTNCTTSYRAFDASERFGVICSRPTTANG</sequence>
<keyword evidence="3" id="KW-1185">Reference proteome</keyword>
<dbReference type="InterPro" id="IPR001304">
    <property type="entry name" value="C-type_lectin-like"/>
</dbReference>
<dbReference type="Gene3D" id="3.10.100.10">
    <property type="entry name" value="Mannose-Binding Protein A, subunit A"/>
    <property type="match status" value="2"/>
</dbReference>
<dbReference type="EMBL" id="JAEHOE010000090">
    <property type="protein sequence ID" value="KAG2487946.1"/>
    <property type="molecule type" value="Genomic_DNA"/>
</dbReference>